<evidence type="ECO:0000256" key="6">
    <source>
        <dbReference type="ARBA" id="ARBA00023136"/>
    </source>
</evidence>
<feature type="transmembrane region" description="Helical" evidence="7">
    <location>
        <begin position="12"/>
        <end position="32"/>
    </location>
</feature>
<protein>
    <submittedName>
        <fullName evidence="9">ABC transporter permease subunit</fullName>
    </submittedName>
</protein>
<feature type="transmembrane region" description="Helical" evidence="7">
    <location>
        <begin position="75"/>
        <end position="96"/>
    </location>
</feature>
<reference evidence="9 10" key="1">
    <citation type="submission" date="2020-01" db="EMBL/GenBank/DDBJ databases">
        <title>Genome analysis of Anaerocolumna sp. CBA3638.</title>
        <authorList>
            <person name="Kim J."/>
            <person name="Roh S.W."/>
        </authorList>
    </citation>
    <scope>NUCLEOTIDE SEQUENCE [LARGE SCALE GENOMIC DNA]</scope>
    <source>
        <strain evidence="9 10">CBA3638</strain>
    </source>
</reference>
<evidence type="ECO:0000256" key="1">
    <source>
        <dbReference type="ARBA" id="ARBA00004651"/>
    </source>
</evidence>
<evidence type="ECO:0000259" key="8">
    <source>
        <dbReference type="PROSITE" id="PS50928"/>
    </source>
</evidence>
<evidence type="ECO:0000256" key="2">
    <source>
        <dbReference type="ARBA" id="ARBA00022448"/>
    </source>
</evidence>
<organism evidence="9 10">
    <name type="scientific">Anaerocolumna sedimenticola</name>
    <dbReference type="NCBI Taxonomy" id="2696063"/>
    <lineage>
        <taxon>Bacteria</taxon>
        <taxon>Bacillati</taxon>
        <taxon>Bacillota</taxon>
        <taxon>Clostridia</taxon>
        <taxon>Lachnospirales</taxon>
        <taxon>Lachnospiraceae</taxon>
        <taxon>Anaerocolumna</taxon>
    </lineage>
</organism>
<dbReference type="CDD" id="cd06261">
    <property type="entry name" value="TM_PBP2"/>
    <property type="match status" value="1"/>
</dbReference>
<keyword evidence="10" id="KW-1185">Reference proteome</keyword>
<dbReference type="EMBL" id="CP048000">
    <property type="protein sequence ID" value="QHQ59843.1"/>
    <property type="molecule type" value="Genomic_DNA"/>
</dbReference>
<gene>
    <name evidence="9" type="ORF">Ana3638_02720</name>
</gene>
<evidence type="ECO:0000256" key="4">
    <source>
        <dbReference type="ARBA" id="ARBA00022692"/>
    </source>
</evidence>
<comment type="similarity">
    <text evidence="7">Belongs to the binding-protein-dependent transport system permease family.</text>
</comment>
<dbReference type="GO" id="GO:0055085">
    <property type="term" value="P:transmembrane transport"/>
    <property type="evidence" value="ECO:0007669"/>
    <property type="project" value="InterPro"/>
</dbReference>
<dbReference type="Pfam" id="PF00528">
    <property type="entry name" value="BPD_transp_1"/>
    <property type="match status" value="1"/>
</dbReference>
<proteinExistence type="inferred from homology"/>
<feature type="transmembrane region" description="Helical" evidence="7">
    <location>
        <begin position="142"/>
        <end position="160"/>
    </location>
</feature>
<accession>A0A6P1THD8</accession>
<dbReference type="AlphaFoldDB" id="A0A6P1THD8"/>
<dbReference type="SUPFAM" id="SSF161098">
    <property type="entry name" value="MetI-like"/>
    <property type="match status" value="1"/>
</dbReference>
<keyword evidence="6 7" id="KW-0472">Membrane</keyword>
<dbReference type="KEGG" id="anr:Ana3638_02720"/>
<feature type="transmembrane region" description="Helical" evidence="7">
    <location>
        <begin position="108"/>
        <end position="130"/>
    </location>
</feature>
<evidence type="ECO:0000256" key="5">
    <source>
        <dbReference type="ARBA" id="ARBA00022989"/>
    </source>
</evidence>
<feature type="transmembrane region" description="Helical" evidence="7">
    <location>
        <begin position="239"/>
        <end position="260"/>
    </location>
</feature>
<keyword evidence="4 7" id="KW-0812">Transmembrane</keyword>
<keyword evidence="5 7" id="KW-1133">Transmembrane helix</keyword>
<keyword evidence="2 7" id="KW-0813">Transport</keyword>
<evidence type="ECO:0000313" key="9">
    <source>
        <dbReference type="EMBL" id="QHQ59843.1"/>
    </source>
</evidence>
<evidence type="ECO:0000256" key="3">
    <source>
        <dbReference type="ARBA" id="ARBA00022475"/>
    </source>
</evidence>
<dbReference type="GO" id="GO:0005886">
    <property type="term" value="C:plasma membrane"/>
    <property type="evidence" value="ECO:0007669"/>
    <property type="project" value="UniProtKB-SubCell"/>
</dbReference>
<dbReference type="PANTHER" id="PTHR43744:SF12">
    <property type="entry name" value="ABC TRANSPORTER PERMEASE PROTEIN MG189-RELATED"/>
    <property type="match status" value="1"/>
</dbReference>
<feature type="domain" description="ABC transmembrane type-1" evidence="8">
    <location>
        <begin position="71"/>
        <end position="260"/>
    </location>
</feature>
<dbReference type="InterPro" id="IPR035906">
    <property type="entry name" value="MetI-like_sf"/>
</dbReference>
<comment type="subcellular location">
    <subcellularLocation>
        <location evidence="1 7">Cell membrane</location>
        <topology evidence="1 7">Multi-pass membrane protein</topology>
    </subcellularLocation>
</comment>
<dbReference type="Gene3D" id="1.10.3720.10">
    <property type="entry name" value="MetI-like"/>
    <property type="match status" value="1"/>
</dbReference>
<dbReference type="PANTHER" id="PTHR43744">
    <property type="entry name" value="ABC TRANSPORTER PERMEASE PROTEIN MG189-RELATED-RELATED"/>
    <property type="match status" value="1"/>
</dbReference>
<evidence type="ECO:0000256" key="7">
    <source>
        <dbReference type="RuleBase" id="RU363032"/>
    </source>
</evidence>
<sequence>MNKKFKLGKFILTALSVLIALIFVTPVIWSLAVSFQREGKQIKNIWDWFKPPYTIENYPSIIFHSDVPTWMFNSLFISVLSTILVVLLSALAAYAIAKIDMKGKGLIYVYFLLGLMVPGEATIVPLFITANKLNLIDTYPGLIFPTIAGSMNLIILITFFRGIPNELLESVRIDGGGELTIFTRIVLPLSKVVLVTVAIFAFVGSWNNYLWPLLCSMSSEKFTLPIGIPTFAGTYTVDYVRPMTANMVASLPAIILFILFEKQIVTGITMTGVKG</sequence>
<dbReference type="Proteomes" id="UP000464314">
    <property type="component" value="Chromosome"/>
</dbReference>
<keyword evidence="3" id="KW-1003">Cell membrane</keyword>
<evidence type="ECO:0000313" key="10">
    <source>
        <dbReference type="Proteomes" id="UP000464314"/>
    </source>
</evidence>
<feature type="transmembrane region" description="Helical" evidence="7">
    <location>
        <begin position="181"/>
        <end position="203"/>
    </location>
</feature>
<dbReference type="RefSeq" id="WP_161836679.1">
    <property type="nucleotide sequence ID" value="NZ_CP048000.1"/>
</dbReference>
<name>A0A6P1THD8_9FIRM</name>
<dbReference type="InterPro" id="IPR000515">
    <property type="entry name" value="MetI-like"/>
</dbReference>
<dbReference type="PROSITE" id="PS50928">
    <property type="entry name" value="ABC_TM1"/>
    <property type="match status" value="1"/>
</dbReference>